<dbReference type="EMBL" id="HBIB01021495">
    <property type="protein sequence ID" value="CAE0251741.1"/>
    <property type="molecule type" value="Transcribed_RNA"/>
</dbReference>
<name>A0A7S3DAH2_9EUKA</name>
<feature type="region of interest" description="Disordered" evidence="2">
    <location>
        <begin position="1"/>
        <end position="21"/>
    </location>
</feature>
<feature type="compositionally biased region" description="Polar residues" evidence="2">
    <location>
        <begin position="194"/>
        <end position="206"/>
    </location>
</feature>
<dbReference type="SMART" id="SM00320">
    <property type="entry name" value="WD40"/>
    <property type="match status" value="1"/>
</dbReference>
<feature type="compositionally biased region" description="Gly residues" evidence="2">
    <location>
        <begin position="157"/>
        <end position="167"/>
    </location>
</feature>
<dbReference type="InterPro" id="IPR015943">
    <property type="entry name" value="WD40/YVTN_repeat-like_dom_sf"/>
</dbReference>
<dbReference type="InterPro" id="IPR001680">
    <property type="entry name" value="WD40_rpt"/>
</dbReference>
<protein>
    <submittedName>
        <fullName evidence="3">Uncharacterized protein</fullName>
    </submittedName>
</protein>
<feature type="compositionally biased region" description="Basic and acidic residues" evidence="2">
    <location>
        <begin position="106"/>
        <end position="120"/>
    </location>
</feature>
<gene>
    <name evidence="3" type="ORF">PBIL07802_LOCUS13966</name>
</gene>
<dbReference type="PROSITE" id="PS50294">
    <property type="entry name" value="WD_REPEATS_REGION"/>
    <property type="match status" value="1"/>
</dbReference>
<evidence type="ECO:0000256" key="2">
    <source>
        <dbReference type="SAM" id="MobiDB-lite"/>
    </source>
</evidence>
<feature type="region of interest" description="Disordered" evidence="2">
    <location>
        <begin position="64"/>
        <end position="206"/>
    </location>
</feature>
<evidence type="ECO:0000313" key="3">
    <source>
        <dbReference type="EMBL" id="CAE0251741.1"/>
    </source>
</evidence>
<evidence type="ECO:0000256" key="1">
    <source>
        <dbReference type="PROSITE-ProRule" id="PRU00221"/>
    </source>
</evidence>
<feature type="compositionally biased region" description="Basic and acidic residues" evidence="2">
    <location>
        <begin position="127"/>
        <end position="139"/>
    </location>
</feature>
<dbReference type="Pfam" id="PF00400">
    <property type="entry name" value="WD40"/>
    <property type="match status" value="1"/>
</dbReference>
<dbReference type="AlphaFoldDB" id="A0A7S3DAH2"/>
<accession>A0A7S3DAH2</accession>
<keyword evidence="1" id="KW-0853">WD repeat</keyword>
<dbReference type="Gene3D" id="2.130.10.10">
    <property type="entry name" value="YVTN repeat-like/Quinoprotein amine dehydrogenase"/>
    <property type="match status" value="1"/>
</dbReference>
<reference evidence="3" key="1">
    <citation type="submission" date="2021-01" db="EMBL/GenBank/DDBJ databases">
        <authorList>
            <person name="Corre E."/>
            <person name="Pelletier E."/>
            <person name="Niang G."/>
            <person name="Scheremetjew M."/>
            <person name="Finn R."/>
            <person name="Kale V."/>
            <person name="Holt S."/>
            <person name="Cochrane G."/>
            <person name="Meng A."/>
            <person name="Brown T."/>
            <person name="Cohen L."/>
        </authorList>
    </citation>
    <scope>NUCLEOTIDE SEQUENCE</scope>
    <source>
        <strain evidence="3">NIES-2562</strain>
    </source>
</reference>
<dbReference type="InterPro" id="IPR036322">
    <property type="entry name" value="WD40_repeat_dom_sf"/>
</dbReference>
<feature type="repeat" description="WD" evidence="1">
    <location>
        <begin position="25"/>
        <end position="56"/>
    </location>
</feature>
<organism evidence="3">
    <name type="scientific">Palpitomonas bilix</name>
    <dbReference type="NCBI Taxonomy" id="652834"/>
    <lineage>
        <taxon>Eukaryota</taxon>
        <taxon>Eukaryota incertae sedis</taxon>
    </lineage>
</organism>
<proteinExistence type="predicted"/>
<sequence>MSVSACVQGGGAGAHPPSTQILQTHTGHADTIRHILHLPQQNQILTASWDTTIRVWIADPEKARREAGEDEQQEEEGGKGKSFEAVSSQPRAVLKPLSTQLPAYDFSRHEASSSTHEKESKKKRKQQKEEELKQKKERMPLAQSLKDIELEYPTLRGSGGMGGGMPGTSGLRPSAKDRKESVMSSVSFARPSMKTPSTPTSGGAHR</sequence>
<dbReference type="PROSITE" id="PS50082">
    <property type="entry name" value="WD_REPEATS_2"/>
    <property type="match status" value="1"/>
</dbReference>
<dbReference type="SUPFAM" id="SSF50978">
    <property type="entry name" value="WD40 repeat-like"/>
    <property type="match status" value="1"/>
</dbReference>